<dbReference type="Proteomes" id="UP000887540">
    <property type="component" value="Unplaced"/>
</dbReference>
<sequence>MKKKILSKLLKIISLKDTTSQPKAIPKDTKPAPRKRCKSSQSSTLSNYEPMPTIYEETETEWLMQQPDLNLMMNAQLGQEMTTELDTMESVSNPKQHLAWIPTPTFQIGAILILTPPFVEL</sequence>
<dbReference type="WBParaSite" id="ACRNAN_scaffold127.g19431.t1">
    <property type="protein sequence ID" value="ACRNAN_scaffold127.g19431.t1"/>
    <property type="gene ID" value="ACRNAN_scaffold127.g19431"/>
</dbReference>
<proteinExistence type="predicted"/>
<reference evidence="3" key="1">
    <citation type="submission" date="2022-11" db="UniProtKB">
        <authorList>
            <consortium name="WormBaseParasite"/>
        </authorList>
    </citation>
    <scope>IDENTIFICATION</scope>
</reference>
<protein>
    <submittedName>
        <fullName evidence="3">Uncharacterized protein</fullName>
    </submittedName>
</protein>
<evidence type="ECO:0000313" key="2">
    <source>
        <dbReference type="Proteomes" id="UP000887540"/>
    </source>
</evidence>
<evidence type="ECO:0000313" key="3">
    <source>
        <dbReference type="WBParaSite" id="ACRNAN_scaffold127.g19431.t1"/>
    </source>
</evidence>
<accession>A0A914CNA1</accession>
<feature type="region of interest" description="Disordered" evidence="1">
    <location>
        <begin position="20"/>
        <end position="51"/>
    </location>
</feature>
<name>A0A914CNA1_9BILA</name>
<keyword evidence="2" id="KW-1185">Reference proteome</keyword>
<organism evidence="2 3">
    <name type="scientific">Acrobeloides nanus</name>
    <dbReference type="NCBI Taxonomy" id="290746"/>
    <lineage>
        <taxon>Eukaryota</taxon>
        <taxon>Metazoa</taxon>
        <taxon>Ecdysozoa</taxon>
        <taxon>Nematoda</taxon>
        <taxon>Chromadorea</taxon>
        <taxon>Rhabditida</taxon>
        <taxon>Tylenchina</taxon>
        <taxon>Cephalobomorpha</taxon>
        <taxon>Cephaloboidea</taxon>
        <taxon>Cephalobidae</taxon>
        <taxon>Acrobeloides</taxon>
    </lineage>
</organism>
<evidence type="ECO:0000256" key="1">
    <source>
        <dbReference type="SAM" id="MobiDB-lite"/>
    </source>
</evidence>
<dbReference type="AlphaFoldDB" id="A0A914CNA1"/>